<evidence type="ECO:0000256" key="1">
    <source>
        <dbReference type="ARBA" id="ARBA00022679"/>
    </source>
</evidence>
<gene>
    <name evidence="4" type="ORF">I306_05023</name>
</gene>
<dbReference type="CDD" id="cd05403">
    <property type="entry name" value="NT_KNTase_like"/>
    <property type="match status" value="1"/>
</dbReference>
<dbReference type="EMBL" id="KN848735">
    <property type="protein sequence ID" value="KIR77956.1"/>
    <property type="molecule type" value="Genomic_DNA"/>
</dbReference>
<feature type="region of interest" description="Disordered" evidence="2">
    <location>
        <begin position="258"/>
        <end position="283"/>
    </location>
</feature>
<evidence type="ECO:0000313" key="4">
    <source>
        <dbReference type="EMBL" id="KIR77956.1"/>
    </source>
</evidence>
<dbReference type="InterPro" id="IPR025184">
    <property type="entry name" value="AadA_C"/>
</dbReference>
<name>A0ABR5BQN5_9TREE</name>
<feature type="domain" description="Adenylyltransferase AadA C-terminal" evidence="3">
    <location>
        <begin position="172"/>
        <end position="242"/>
    </location>
</feature>
<dbReference type="Proteomes" id="UP000054272">
    <property type="component" value="Unassembled WGS sequence"/>
</dbReference>
<dbReference type="Pfam" id="PF13427">
    <property type="entry name" value="AadA_C"/>
    <property type="match status" value="1"/>
</dbReference>
<keyword evidence="1" id="KW-0808">Transferase</keyword>
<keyword evidence="5" id="KW-1185">Reference proteome</keyword>
<reference evidence="4 5" key="1">
    <citation type="submission" date="2015-01" db="EMBL/GenBank/DDBJ databases">
        <title>The Genome Sequence of Cryptococcus gattii EJB2.</title>
        <authorList>
            <consortium name="The Broad Institute Genomics Platform"/>
            <person name="Cuomo C."/>
            <person name="Litvintseva A."/>
            <person name="Chen Y."/>
            <person name="Heitman J."/>
            <person name="Sun S."/>
            <person name="Springer D."/>
            <person name="Dromer F."/>
            <person name="Young S."/>
            <person name="Zeng Q."/>
            <person name="Gargeya S."/>
            <person name="Abouelleil A."/>
            <person name="Alvarado L."/>
            <person name="Chapman S.B."/>
            <person name="Gainer-Dewar J."/>
            <person name="Goldberg J."/>
            <person name="Griggs A."/>
            <person name="Gujja S."/>
            <person name="Hansen M."/>
            <person name="Howarth C."/>
            <person name="Imamovic A."/>
            <person name="Larimer J."/>
            <person name="Murphy C."/>
            <person name="Naylor J."/>
            <person name="Pearson M."/>
            <person name="Priest M."/>
            <person name="Roberts A."/>
            <person name="Saif S."/>
            <person name="Shea T."/>
            <person name="Sykes S."/>
            <person name="Wortman J."/>
            <person name="Nusbaum C."/>
            <person name="Birren B."/>
        </authorList>
    </citation>
    <scope>NUCLEOTIDE SEQUENCE [LARGE SCALE GENOMIC DNA]</scope>
    <source>
        <strain evidence="4 5">EJB2</strain>
    </source>
</reference>
<organism evidence="4 5">
    <name type="scientific">Cryptococcus gattii EJB2</name>
    <dbReference type="NCBI Taxonomy" id="1296103"/>
    <lineage>
        <taxon>Eukaryota</taxon>
        <taxon>Fungi</taxon>
        <taxon>Dikarya</taxon>
        <taxon>Basidiomycota</taxon>
        <taxon>Agaricomycotina</taxon>
        <taxon>Tremellomycetes</taxon>
        <taxon>Tremellales</taxon>
        <taxon>Cryptococcaceae</taxon>
        <taxon>Cryptococcus</taxon>
        <taxon>Cryptococcus gattii species complex</taxon>
    </lineage>
</organism>
<protein>
    <recommendedName>
        <fullName evidence="3">Adenylyltransferase AadA C-terminal domain-containing protein</fullName>
    </recommendedName>
</protein>
<evidence type="ECO:0000256" key="2">
    <source>
        <dbReference type="SAM" id="MobiDB-lite"/>
    </source>
</evidence>
<evidence type="ECO:0000259" key="3">
    <source>
        <dbReference type="Pfam" id="PF13427"/>
    </source>
</evidence>
<feature type="compositionally biased region" description="Low complexity" evidence="2">
    <location>
        <begin position="266"/>
        <end position="280"/>
    </location>
</feature>
<proteinExistence type="predicted"/>
<accession>A0ABR5BQN5</accession>
<sequence>MGDPLHGLLHLPDDVRTYLAALRDALLGALSVQEVLQIYLIGSASYTSGYISGQSDLDVAVVTRSRLEESALARVPKFCSHVALPCPADKLELVVYAYEAVHLDHPALPYKISLNYNTGRSLPQDHVRYGNTPDDSPHWFILDIAAAHANNLALLDGPAFSDIFTPRLRHRQVLDALQTSLQWHIEHEPTSTNAVLNACRGWRWAGQGVFGSKLEGGKYALSRLSGKAKQVVQTAIDMRTGAGAKGDVPVHSLSSASPACHERCPSPAGSGSVSGASQASERPEGHINIDNASLRALLSAQIPPFTQLLETMRAELINSTCPDAG</sequence>
<evidence type="ECO:0000313" key="5">
    <source>
        <dbReference type="Proteomes" id="UP000054272"/>
    </source>
</evidence>